<dbReference type="KEGG" id="spu:591980"/>
<dbReference type="InParanoid" id="A0A7M7RHF6"/>
<evidence type="ECO:0000256" key="6">
    <source>
        <dbReference type="ARBA" id="ARBA00022687"/>
    </source>
</evidence>
<dbReference type="FunFam" id="3.30.2460.20:FF:000001">
    <property type="entry name" value="Wnt homolog"/>
    <property type="match status" value="1"/>
</dbReference>
<dbReference type="InterPro" id="IPR043158">
    <property type="entry name" value="Wnt_C"/>
</dbReference>
<reference evidence="12" key="1">
    <citation type="submission" date="2015-02" db="EMBL/GenBank/DDBJ databases">
        <title>Genome sequencing for Strongylocentrotus purpuratus.</title>
        <authorList>
            <person name="Murali S."/>
            <person name="Liu Y."/>
            <person name="Vee V."/>
            <person name="English A."/>
            <person name="Wang M."/>
            <person name="Skinner E."/>
            <person name="Han Y."/>
            <person name="Muzny D.M."/>
            <person name="Worley K.C."/>
            <person name="Gibbs R.A."/>
        </authorList>
    </citation>
    <scope>NUCLEOTIDE SEQUENCE</scope>
</reference>
<dbReference type="CDD" id="cd19344">
    <property type="entry name" value="Wnt_Wnt16"/>
    <property type="match status" value="1"/>
</dbReference>
<dbReference type="GO" id="GO:0060070">
    <property type="term" value="P:canonical Wnt signaling pathway"/>
    <property type="evidence" value="ECO:0000318"/>
    <property type="project" value="GO_Central"/>
</dbReference>
<evidence type="ECO:0000256" key="8">
    <source>
        <dbReference type="ARBA" id="ARBA00023288"/>
    </source>
</evidence>
<protein>
    <recommendedName>
        <fullName evidence="9">Protein Wnt</fullName>
    </recommendedName>
</protein>
<sequence length="430" mass="47487">MECSNKERQNRLIGCCKSRMDLSYRCFVVCILCISIFLSGPTKTDASATWMWLGAASLGAASVGRDTIPDGSLGHQTATQAPPINSILVDPETLCQRFPGLTVEQRRVCSSTPEIINMISEGAKVGIIECQRQFSTERWNCSVIGDVNNPFGEVMNTGNKETAFIYAITSAGVVYAVTRSCSLGNLTECGCATPRGQPSDDVVDDDEEWKWGGCTDDVDYGIKLARKFVDSGDKYSSSSSLSSPSPPPSALSRPLTIKPGVQEMNLHNNEAGRQLIKSGMKTLCRCHGVSASCSLKTCWKAMPSFKEIGDLAKSRYSEGVEVVVRTKKQIRLRRKDRRVRREVIASDELVYMQRSPNYCRTNREIGIVGTTGRECNRTSTGSDSCDLLCCGRGYNTQVIRRVERCDCKFIWCCKVKCRVCETVTDIYTCK</sequence>
<keyword evidence="10" id="KW-1133">Transmembrane helix</keyword>
<feature type="transmembrane region" description="Helical" evidence="10">
    <location>
        <begin position="21"/>
        <end position="38"/>
    </location>
</feature>
<reference evidence="11" key="2">
    <citation type="submission" date="2021-01" db="UniProtKB">
        <authorList>
            <consortium name="EnsemblMetazoa"/>
        </authorList>
    </citation>
    <scope>IDENTIFICATION</scope>
</reference>
<evidence type="ECO:0000256" key="9">
    <source>
        <dbReference type="RuleBase" id="RU003500"/>
    </source>
</evidence>
<dbReference type="AlphaFoldDB" id="A0A7M7RHF6"/>
<accession>A0A7M7RHF6</accession>
<dbReference type="GO" id="GO:0030182">
    <property type="term" value="P:neuron differentiation"/>
    <property type="evidence" value="ECO:0000318"/>
    <property type="project" value="GO_Central"/>
</dbReference>
<dbReference type="PRINTS" id="PR01349">
    <property type="entry name" value="WNTPROTEIN"/>
</dbReference>
<keyword evidence="12" id="KW-1185">Reference proteome</keyword>
<proteinExistence type="inferred from homology"/>
<dbReference type="GO" id="GO:0045165">
    <property type="term" value="P:cell fate commitment"/>
    <property type="evidence" value="ECO:0000318"/>
    <property type="project" value="GO_Central"/>
</dbReference>
<keyword evidence="3 9" id="KW-0217">Developmental protein</keyword>
<dbReference type="Proteomes" id="UP000007110">
    <property type="component" value="Unassembled WGS sequence"/>
</dbReference>
<dbReference type="RefSeq" id="XP_796616.2">
    <property type="nucleotide sequence ID" value="XM_791523.4"/>
</dbReference>
<keyword evidence="5" id="KW-0272">Extracellular matrix</keyword>
<dbReference type="OMA" id="TCWLQMP"/>
<dbReference type="InterPro" id="IPR005817">
    <property type="entry name" value="Wnt"/>
</dbReference>
<organism evidence="11 12">
    <name type="scientific">Strongylocentrotus purpuratus</name>
    <name type="common">Purple sea urchin</name>
    <dbReference type="NCBI Taxonomy" id="7668"/>
    <lineage>
        <taxon>Eukaryota</taxon>
        <taxon>Metazoa</taxon>
        <taxon>Echinodermata</taxon>
        <taxon>Eleutherozoa</taxon>
        <taxon>Echinozoa</taxon>
        <taxon>Echinoidea</taxon>
        <taxon>Euechinoidea</taxon>
        <taxon>Echinacea</taxon>
        <taxon>Camarodonta</taxon>
        <taxon>Echinidea</taxon>
        <taxon>Strongylocentrotidae</taxon>
        <taxon>Strongylocentrotus</taxon>
    </lineage>
</organism>
<evidence type="ECO:0000256" key="2">
    <source>
        <dbReference type="ARBA" id="ARBA00005683"/>
    </source>
</evidence>
<keyword evidence="10" id="KW-0812">Transmembrane</keyword>
<dbReference type="FunCoup" id="A0A7M7RHF6">
    <property type="interactions" value="385"/>
</dbReference>
<evidence type="ECO:0000256" key="3">
    <source>
        <dbReference type="ARBA" id="ARBA00022473"/>
    </source>
</evidence>
<keyword evidence="10" id="KW-0472">Membrane</keyword>
<comment type="subcellular location">
    <subcellularLocation>
        <location evidence="1 9">Secreted</location>
        <location evidence="1 9">Extracellular space</location>
        <location evidence="1 9">Extracellular matrix</location>
    </subcellularLocation>
</comment>
<evidence type="ECO:0000256" key="5">
    <source>
        <dbReference type="ARBA" id="ARBA00022530"/>
    </source>
</evidence>
<dbReference type="GO" id="GO:0005125">
    <property type="term" value="F:cytokine activity"/>
    <property type="evidence" value="ECO:0000318"/>
    <property type="project" value="GO_Central"/>
</dbReference>
<evidence type="ECO:0000313" key="12">
    <source>
        <dbReference type="Proteomes" id="UP000007110"/>
    </source>
</evidence>
<dbReference type="OrthoDB" id="5945655at2759"/>
<dbReference type="Pfam" id="PF00110">
    <property type="entry name" value="wnt"/>
    <property type="match status" value="1"/>
</dbReference>
<dbReference type="SMART" id="SM00097">
    <property type="entry name" value="WNT1"/>
    <property type="match status" value="1"/>
</dbReference>
<comment type="similarity">
    <text evidence="2 9">Belongs to the Wnt family.</text>
</comment>
<dbReference type="PANTHER" id="PTHR12027">
    <property type="entry name" value="WNT RELATED"/>
    <property type="match status" value="1"/>
</dbReference>
<dbReference type="CTD" id="51384"/>
<dbReference type="PANTHER" id="PTHR12027:SF70">
    <property type="entry name" value="PROTEIN WNT-16"/>
    <property type="match status" value="1"/>
</dbReference>
<evidence type="ECO:0000256" key="10">
    <source>
        <dbReference type="SAM" id="Phobius"/>
    </source>
</evidence>
<keyword evidence="8" id="KW-0449">Lipoprotein</keyword>
<keyword evidence="4" id="KW-0964">Secreted</keyword>
<dbReference type="GO" id="GO:0005615">
    <property type="term" value="C:extracellular space"/>
    <property type="evidence" value="ECO:0000318"/>
    <property type="project" value="GO_Central"/>
</dbReference>
<evidence type="ECO:0000256" key="4">
    <source>
        <dbReference type="ARBA" id="ARBA00022525"/>
    </source>
</evidence>
<name>A0A7M7RHF6_STRPU</name>
<keyword evidence="7" id="KW-1015">Disulfide bond</keyword>
<dbReference type="GO" id="GO:0005109">
    <property type="term" value="F:frizzled binding"/>
    <property type="evidence" value="ECO:0000318"/>
    <property type="project" value="GO_Central"/>
</dbReference>
<evidence type="ECO:0000256" key="7">
    <source>
        <dbReference type="ARBA" id="ARBA00023157"/>
    </source>
</evidence>
<keyword evidence="6 9" id="KW-0879">Wnt signaling pathway</keyword>
<dbReference type="Gene3D" id="3.30.2460.20">
    <property type="match status" value="1"/>
</dbReference>
<evidence type="ECO:0000313" key="11">
    <source>
        <dbReference type="EnsemblMetazoa" id="XP_796616"/>
    </source>
</evidence>
<evidence type="ECO:0000256" key="1">
    <source>
        <dbReference type="ARBA" id="ARBA00004498"/>
    </source>
</evidence>
<comment type="function">
    <text evidence="9">Ligand for members of the frizzled family of seven transmembrane receptors.</text>
</comment>
<dbReference type="GeneID" id="591980"/>
<dbReference type="EnsemblMetazoa" id="XM_791523">
    <property type="protein sequence ID" value="XP_796616"/>
    <property type="gene ID" value="LOC591980"/>
</dbReference>